<dbReference type="EMBL" id="VOHS01000010">
    <property type="protein sequence ID" value="TWW00124.1"/>
    <property type="molecule type" value="Genomic_DNA"/>
</dbReference>
<gene>
    <name evidence="1" type="ORF">FEF09_12320</name>
</gene>
<reference evidence="1 2" key="1">
    <citation type="submission" date="2019-08" db="EMBL/GenBank/DDBJ databases">
        <title>Whole genome sequencing of chitin degrading bacteria Chitinophaga pinensis YS16.</title>
        <authorList>
            <person name="Singh R.P."/>
            <person name="Manchanda G."/>
            <person name="Maurya I.K."/>
            <person name="Joshi N.K."/>
            <person name="Srivastava A.K."/>
        </authorList>
    </citation>
    <scope>NUCLEOTIDE SEQUENCE [LARGE SCALE GENOMIC DNA]</scope>
    <source>
        <strain evidence="1 2">YS-16</strain>
    </source>
</reference>
<dbReference type="Proteomes" id="UP000318815">
    <property type="component" value="Unassembled WGS sequence"/>
</dbReference>
<accession>A0A5C6LTX1</accession>
<protein>
    <submittedName>
        <fullName evidence="1">Uncharacterized protein</fullName>
    </submittedName>
</protein>
<evidence type="ECO:0000313" key="2">
    <source>
        <dbReference type="Proteomes" id="UP000318815"/>
    </source>
</evidence>
<organism evidence="1 2">
    <name type="scientific">Chitinophaga pinensis</name>
    <dbReference type="NCBI Taxonomy" id="79329"/>
    <lineage>
        <taxon>Bacteria</taxon>
        <taxon>Pseudomonadati</taxon>
        <taxon>Bacteroidota</taxon>
        <taxon>Chitinophagia</taxon>
        <taxon>Chitinophagales</taxon>
        <taxon>Chitinophagaceae</taxon>
        <taxon>Chitinophaga</taxon>
    </lineage>
</organism>
<comment type="caution">
    <text evidence="1">The sequence shown here is derived from an EMBL/GenBank/DDBJ whole genome shotgun (WGS) entry which is preliminary data.</text>
</comment>
<dbReference type="AlphaFoldDB" id="A0A5C6LTX1"/>
<name>A0A5C6LTX1_9BACT</name>
<keyword evidence="2" id="KW-1185">Reference proteome</keyword>
<dbReference type="RefSeq" id="WP_146305389.1">
    <property type="nucleotide sequence ID" value="NZ_VOHS01000010.1"/>
</dbReference>
<evidence type="ECO:0000313" key="1">
    <source>
        <dbReference type="EMBL" id="TWW00124.1"/>
    </source>
</evidence>
<proteinExistence type="predicted"/>
<sequence length="140" mass="15593">MNNLWHTNFRHAQEGPTTFRYYLTVHHSYDVYAANQQGLANHRPLIAAPASGPATESLPFTINSKTIYVESLKPAADGKGVIVWLVNTAASGTGVFFKAKDPATKLRITSTNMLEEYKQLLENIVTIPPKGIMMVRVEYK</sequence>